<evidence type="ECO:0000313" key="3">
    <source>
        <dbReference type="Proteomes" id="UP000231343"/>
    </source>
</evidence>
<gene>
    <name evidence="2" type="ORF">COT42_00960</name>
</gene>
<proteinExistence type="predicted"/>
<keyword evidence="1" id="KW-0472">Membrane</keyword>
<dbReference type="EMBL" id="PEYM01000012">
    <property type="protein sequence ID" value="PIS31499.1"/>
    <property type="molecule type" value="Genomic_DNA"/>
</dbReference>
<sequence>MPRATSLNPLVLLKRVIAPAHPLRHKVISSFRKAVTIDFSNCDQSNPDIKQAINRAKRLAKKAEKIIASVLSADMTIGLPCLIWADPETREGYKLGEQSKIPAFTEIVALLGQARHPKSFQLSRQLYLVKKAQAEVFELAEKALRKLPPKERFPLAHKMKASQQKINKELNVAADQLLQLMSRAKAGKKMKYKELALEIKRTQLQKEIDADPRVQRKLKEPYFADMRLDELHQVQRELRVLKQGSGKGLYASALGVAFASVLAYLVIPAFKRYQNHQPQ</sequence>
<reference evidence="2 3" key="1">
    <citation type="submission" date="2017-09" db="EMBL/GenBank/DDBJ databases">
        <title>Depth-based differentiation of microbial function through sediment-hosted aquifers and enrichment of novel symbionts in the deep terrestrial subsurface.</title>
        <authorList>
            <person name="Probst A.J."/>
            <person name="Ladd B."/>
            <person name="Jarett J.K."/>
            <person name="Geller-Mcgrath D.E."/>
            <person name="Sieber C.M."/>
            <person name="Emerson J.B."/>
            <person name="Anantharaman K."/>
            <person name="Thomas B.C."/>
            <person name="Malmstrom R."/>
            <person name="Stieglmeier M."/>
            <person name="Klingl A."/>
            <person name="Woyke T."/>
            <person name="Ryan C.M."/>
            <person name="Banfield J.F."/>
        </authorList>
    </citation>
    <scope>NUCLEOTIDE SEQUENCE [LARGE SCALE GENOMIC DNA]</scope>
    <source>
        <strain evidence="2">CG08_land_8_20_14_0_20_45_16</strain>
    </source>
</reference>
<accession>A0A2H0Y3P2</accession>
<dbReference type="AlphaFoldDB" id="A0A2H0Y3P2"/>
<dbReference type="Proteomes" id="UP000231343">
    <property type="component" value="Unassembled WGS sequence"/>
</dbReference>
<keyword evidence="1" id="KW-0812">Transmembrane</keyword>
<organism evidence="2 3">
    <name type="scientific">Candidatus Saganbacteria bacterium CG08_land_8_20_14_0_20_45_16</name>
    <dbReference type="NCBI Taxonomy" id="2014293"/>
    <lineage>
        <taxon>Bacteria</taxon>
        <taxon>Bacillati</taxon>
        <taxon>Saganbacteria</taxon>
    </lineage>
</organism>
<feature type="transmembrane region" description="Helical" evidence="1">
    <location>
        <begin position="249"/>
        <end position="270"/>
    </location>
</feature>
<name>A0A2H0Y3P2_UNCSA</name>
<comment type="caution">
    <text evidence="2">The sequence shown here is derived from an EMBL/GenBank/DDBJ whole genome shotgun (WGS) entry which is preliminary data.</text>
</comment>
<evidence type="ECO:0000256" key="1">
    <source>
        <dbReference type="SAM" id="Phobius"/>
    </source>
</evidence>
<keyword evidence="1" id="KW-1133">Transmembrane helix</keyword>
<evidence type="ECO:0000313" key="2">
    <source>
        <dbReference type="EMBL" id="PIS31499.1"/>
    </source>
</evidence>
<protein>
    <submittedName>
        <fullName evidence="2">Uncharacterized protein</fullName>
    </submittedName>
</protein>